<dbReference type="EMBL" id="JAGIKT010000051">
    <property type="protein sequence ID" value="MBP0113862.1"/>
    <property type="molecule type" value="Genomic_DNA"/>
</dbReference>
<feature type="transmembrane region" description="Helical" evidence="1">
    <location>
        <begin position="39"/>
        <end position="63"/>
    </location>
</feature>
<comment type="caution">
    <text evidence="2">The sequence shown here is derived from an EMBL/GenBank/DDBJ whole genome shotgun (WGS) entry which is preliminary data.</text>
</comment>
<organism evidence="2 3">
    <name type="scientific">Bradyrhizobium vignae</name>
    <dbReference type="NCBI Taxonomy" id="1549949"/>
    <lineage>
        <taxon>Bacteria</taxon>
        <taxon>Pseudomonadati</taxon>
        <taxon>Pseudomonadota</taxon>
        <taxon>Alphaproteobacteria</taxon>
        <taxon>Hyphomicrobiales</taxon>
        <taxon>Nitrobacteraceae</taxon>
        <taxon>Bradyrhizobium</taxon>
    </lineage>
</organism>
<dbReference type="RefSeq" id="WP_129145533.1">
    <property type="nucleotide sequence ID" value="NZ_JAGIKT010000051.1"/>
</dbReference>
<reference evidence="2 3" key="1">
    <citation type="submission" date="2021-03" db="EMBL/GenBank/DDBJ databases">
        <title>Genome Sequence of Bradyrhizobium vignae strain ISRA400.</title>
        <authorList>
            <person name="Tisa L.S."/>
            <person name="Svistoonoff S."/>
            <person name="Hocher V."/>
            <person name="Fall S."/>
            <person name="Zaiya A."/>
            <person name="Naing D."/>
            <person name="Niang N."/>
            <person name="Diouf A."/>
            <person name="Dasylva M.C."/>
            <person name="Toure O."/>
            <person name="Gueye M."/>
            <person name="Gully D."/>
            <person name="Tisseyre P."/>
            <person name="Simpson S."/>
            <person name="Morris K."/>
            <person name="Thomas W.K."/>
        </authorList>
    </citation>
    <scope>NUCLEOTIDE SEQUENCE [LARGE SCALE GENOMIC DNA]</scope>
    <source>
        <strain evidence="2 3">ISRA400</strain>
    </source>
</reference>
<gene>
    <name evidence="2" type="ORF">JWS04_22800</name>
</gene>
<proteinExistence type="predicted"/>
<evidence type="ECO:0000313" key="3">
    <source>
        <dbReference type="Proteomes" id="UP000669317"/>
    </source>
</evidence>
<sequence>MSRWSYVLLAGMVALLIVSVVMATLGWNASDGTDVPPIGYAAMAAGILFSLLFSVGLMALAFYSSRAGYDERAKVIVRERDKTSE</sequence>
<keyword evidence="1" id="KW-0472">Membrane</keyword>
<protein>
    <recommendedName>
        <fullName evidence="4">DUF485 domain-containing protein</fullName>
    </recommendedName>
</protein>
<accession>A0ABS4A0C3</accession>
<keyword evidence="3" id="KW-1185">Reference proteome</keyword>
<name>A0ABS4A0C3_9BRAD</name>
<dbReference type="Proteomes" id="UP000669317">
    <property type="component" value="Unassembled WGS sequence"/>
</dbReference>
<keyword evidence="1" id="KW-1133">Transmembrane helix</keyword>
<evidence type="ECO:0008006" key="4">
    <source>
        <dbReference type="Google" id="ProtNLM"/>
    </source>
</evidence>
<evidence type="ECO:0000256" key="1">
    <source>
        <dbReference type="SAM" id="Phobius"/>
    </source>
</evidence>
<evidence type="ECO:0000313" key="2">
    <source>
        <dbReference type="EMBL" id="MBP0113862.1"/>
    </source>
</evidence>
<keyword evidence="1" id="KW-0812">Transmembrane</keyword>